<evidence type="ECO:0000313" key="5">
    <source>
        <dbReference type="Proteomes" id="UP000504632"/>
    </source>
</evidence>
<dbReference type="RefSeq" id="XP_030642395.1">
    <property type="nucleotide sequence ID" value="XM_030786535.1"/>
</dbReference>
<feature type="compositionally biased region" description="Polar residues" evidence="2">
    <location>
        <begin position="214"/>
        <end position="231"/>
    </location>
</feature>
<dbReference type="OrthoDB" id="10252174at2759"/>
<feature type="compositionally biased region" description="Basic and acidic residues" evidence="2">
    <location>
        <begin position="912"/>
        <end position="930"/>
    </location>
</feature>
<organism evidence="5 6">
    <name type="scientific">Chanos chanos</name>
    <name type="common">Milkfish</name>
    <name type="synonym">Mugil chanos</name>
    <dbReference type="NCBI Taxonomy" id="29144"/>
    <lineage>
        <taxon>Eukaryota</taxon>
        <taxon>Metazoa</taxon>
        <taxon>Chordata</taxon>
        <taxon>Craniata</taxon>
        <taxon>Vertebrata</taxon>
        <taxon>Euteleostomi</taxon>
        <taxon>Actinopterygii</taxon>
        <taxon>Neopterygii</taxon>
        <taxon>Teleostei</taxon>
        <taxon>Ostariophysi</taxon>
        <taxon>Gonorynchiformes</taxon>
        <taxon>Chanidae</taxon>
        <taxon>Chanos</taxon>
    </lineage>
</organism>
<feature type="domain" description="Centromere protein J C-terminal" evidence="3">
    <location>
        <begin position="1146"/>
        <end position="1180"/>
    </location>
</feature>
<dbReference type="GO" id="GO:0005813">
    <property type="term" value="C:centrosome"/>
    <property type="evidence" value="ECO:0007669"/>
    <property type="project" value="TreeGrafter"/>
</dbReference>
<evidence type="ECO:0000256" key="2">
    <source>
        <dbReference type="SAM" id="MobiDB-lite"/>
    </source>
</evidence>
<dbReference type="Pfam" id="PF07202">
    <property type="entry name" value="Tcp10_C"/>
    <property type="match status" value="4"/>
</dbReference>
<evidence type="ECO:0000259" key="3">
    <source>
        <dbReference type="Pfam" id="PF07202"/>
    </source>
</evidence>
<dbReference type="CTD" id="55835"/>
<comment type="similarity">
    <text evidence="1">Belongs to the TCP10 family.</text>
</comment>
<evidence type="ECO:0000256" key="1">
    <source>
        <dbReference type="ARBA" id="ARBA00005627"/>
    </source>
</evidence>
<feature type="compositionally biased region" description="Low complexity" evidence="2">
    <location>
        <begin position="971"/>
        <end position="989"/>
    </location>
</feature>
<feature type="region of interest" description="Disordered" evidence="2">
    <location>
        <begin position="841"/>
        <end position="868"/>
    </location>
</feature>
<evidence type="ECO:0000259" key="4">
    <source>
        <dbReference type="Pfam" id="PF25779"/>
    </source>
</evidence>
<feature type="compositionally biased region" description="Polar residues" evidence="2">
    <location>
        <begin position="339"/>
        <end position="349"/>
    </location>
</feature>
<feature type="compositionally biased region" description="Polar residues" evidence="2">
    <location>
        <begin position="744"/>
        <end position="755"/>
    </location>
</feature>
<dbReference type="GO" id="GO:0060271">
    <property type="term" value="P:cilium assembly"/>
    <property type="evidence" value="ECO:0007669"/>
    <property type="project" value="TreeGrafter"/>
</dbReference>
<feature type="compositionally biased region" description="Polar residues" evidence="2">
    <location>
        <begin position="952"/>
        <end position="965"/>
    </location>
</feature>
<dbReference type="Pfam" id="PF25779">
    <property type="entry name" value="Tubulin-bind_CPAP"/>
    <property type="match status" value="1"/>
</dbReference>
<reference evidence="6" key="1">
    <citation type="submission" date="2025-08" db="UniProtKB">
        <authorList>
            <consortium name="RefSeq"/>
        </authorList>
    </citation>
    <scope>IDENTIFICATION</scope>
</reference>
<feature type="compositionally biased region" description="Low complexity" evidence="2">
    <location>
        <begin position="855"/>
        <end position="864"/>
    </location>
</feature>
<dbReference type="FunCoup" id="A0A6J2WAM0">
    <property type="interactions" value="1547"/>
</dbReference>
<dbReference type="GO" id="GO:0005814">
    <property type="term" value="C:centriole"/>
    <property type="evidence" value="ECO:0007669"/>
    <property type="project" value="TreeGrafter"/>
</dbReference>
<dbReference type="InterPro" id="IPR009852">
    <property type="entry name" value="CENPJ_C_dom"/>
</dbReference>
<dbReference type="PANTHER" id="PTHR10331:SF27">
    <property type="entry name" value="CENTROMERE PROTEIN J"/>
    <property type="match status" value="1"/>
</dbReference>
<feature type="region of interest" description="Disordered" evidence="2">
    <location>
        <begin position="912"/>
        <end position="1057"/>
    </location>
</feature>
<feature type="domain" description="Centromere protein J C-terminal" evidence="3">
    <location>
        <begin position="1110"/>
        <end position="1142"/>
    </location>
</feature>
<keyword evidence="5" id="KW-1185">Reference proteome</keyword>
<dbReference type="InterPro" id="IPR058029">
    <property type="entry name" value="Tubulin-bd_CENPJ"/>
</dbReference>
<dbReference type="GeneID" id="115822626"/>
<proteinExistence type="inferred from homology"/>
<feature type="region of interest" description="Disordered" evidence="2">
    <location>
        <begin position="679"/>
        <end position="755"/>
    </location>
</feature>
<accession>A0A6J2WAM0</accession>
<feature type="region of interest" description="Disordered" evidence="2">
    <location>
        <begin position="579"/>
        <end position="603"/>
    </location>
</feature>
<evidence type="ECO:0000313" key="6">
    <source>
        <dbReference type="RefSeq" id="XP_030642395.1"/>
    </source>
</evidence>
<sequence>MQTHSSILSSWVPSSSRAGVILNGSPGGTGSVRSSYSSLVEGVDDSFCSQFAPLPASIGSSVDAEVPLGSGPSQGASTHAYGPLNGGTGTVEEILKCTQDLPLVTKLEQLKKWQQHMQEQLKAHQLEELLRLQDVQHGVPHRAQHETEVSESSGSCLGEESPGTGLSHLVLSPTSHTHSRTRTPETQFTHSHQQDQTDEEEQDSTQEASRWSPEKQSNSGDDQSAEISVQSMREDQSVINDKSHTGVQDRPIRPNPGGRTFEELLEQQLKLEDQRLTGKNASSEPVKVKRPFLRRGEGLSRFTRGKAPGPHRGGAKTHISPRPSPSSDGRPSKGPEPSKASQRCPSTAGATGPRVPIQRKTAVRSKENLPQNVTSLAVTKTTAHSHVTKTTAHSHVTKTTNHSHVLGMHQGTNIASVPLRPQTQIPGKPNSSAQLKVGSVTVVSEKIDKSGSVGVTERAQCVSGSGERDVRPEERDARVAEHSFEVWFAERGERWEREHQREFAELGEFELLEQAADELSFSSNSSFVRSLLNRDPRRLSSTPIKAPRLRNQLNPLLEVPAAGGKSERAGVCVSVRQGKVMPGSTDGEEVEEDKHVESNASSQSSLDFCLHQAASAPPASECFRVTEPPYDKRSYQDGERAFHRDGRDGNASDQDSTLVGAGEQVEFDDDNTWHESEEITPCSSELDSFSQPERTLTRKVATAKGVEPEGCTQSRLDDEPKAQPTSQLVAKLFPALKPKPVPPTSQQKESALSEQATVQSRLLRERLVELETEIERFKRENAALARLQRENREAQESLRKERAEFERQKAEEQCRWEEFKQEESRKLQRERKLFEKHCAATRARPDKQEREEIQSLRQQLSSLQEDVKRRETRWTSAQNRLRQQIDSLTAENASLREQVHALEKLRLHAWKHAERERRSESREGEREKGRGRSVCSDGRSSAANRRTKSRSPCRSVKSSPPQGRGSSDEIPQSQSPLSLSTSSGSSCGSQRKTSPQASPGRSSDDLVTSDWQSLDTGLSEDSTQLVSSEPDVQRFPVGQGEMTHSDGKTEKALPDGGRLIVFPNGTRKELSADGRTAKVTFFNGDVKHVTADQRVIYYYAEAQTTHTTYPDGMEVLQFPNGQTEKHFPDGRKEITFPDQTVKTLHPDGTEESVLTDGTIVHINPDGSKQIQFNTGQRELHTAEFKRREYPDGTVKTVYSDGRQETRYPTGRLRLKDPQGRVVMDTKT</sequence>
<feature type="compositionally biased region" description="Basic and acidic residues" evidence="2">
    <location>
        <begin position="232"/>
        <end position="244"/>
    </location>
</feature>
<dbReference type="GO" id="GO:0061511">
    <property type="term" value="P:centriole elongation"/>
    <property type="evidence" value="ECO:0007669"/>
    <property type="project" value="TreeGrafter"/>
</dbReference>
<dbReference type="InterPro" id="IPR047002">
    <property type="entry name" value="Tcp10_C_sf"/>
</dbReference>
<dbReference type="Gene3D" id="2.60.450.20">
    <property type="match status" value="1"/>
</dbReference>
<feature type="compositionally biased region" description="Low complexity" evidence="2">
    <location>
        <begin position="150"/>
        <end position="163"/>
    </location>
</feature>
<dbReference type="PANTHER" id="PTHR10331">
    <property type="entry name" value="T COMPLEX PROTEIN 10"/>
    <property type="match status" value="1"/>
</dbReference>
<dbReference type="AlphaFoldDB" id="A0A6J2WAM0"/>
<dbReference type="GO" id="GO:0015631">
    <property type="term" value="F:tubulin binding"/>
    <property type="evidence" value="ECO:0007669"/>
    <property type="project" value="TreeGrafter"/>
</dbReference>
<dbReference type="Proteomes" id="UP000504632">
    <property type="component" value="Chromosome 10"/>
</dbReference>
<dbReference type="InParanoid" id="A0A6J2WAM0"/>
<feature type="region of interest" description="Disordered" evidence="2">
    <location>
        <begin position="138"/>
        <end position="259"/>
    </location>
</feature>
<feature type="domain" description="CENPJ tubulin-binding region" evidence="4">
    <location>
        <begin position="248"/>
        <end position="304"/>
    </location>
</feature>
<feature type="compositionally biased region" description="Polar residues" evidence="2">
    <location>
        <begin position="681"/>
        <end position="694"/>
    </location>
</feature>
<feature type="compositionally biased region" description="Polar residues" evidence="2">
    <location>
        <begin position="990"/>
        <end position="1027"/>
    </location>
</feature>
<protein>
    <submittedName>
        <fullName evidence="6">Centromere protein J</fullName>
    </submittedName>
</protein>
<dbReference type="InterPro" id="IPR026581">
    <property type="entry name" value="TCP10L/CENPJ"/>
</dbReference>
<name>A0A6J2WAM0_CHACN</name>
<gene>
    <name evidence="6" type="primary">cpap</name>
</gene>
<feature type="region of interest" description="Disordered" evidence="2">
    <location>
        <begin position="273"/>
        <end position="370"/>
    </location>
</feature>
<feature type="domain" description="Centromere protein J C-terminal" evidence="3">
    <location>
        <begin position="1036"/>
        <end position="1069"/>
    </location>
</feature>
<feature type="compositionally biased region" description="Basic and acidic residues" evidence="2">
    <location>
        <begin position="1043"/>
        <end position="1053"/>
    </location>
</feature>
<feature type="domain" description="Centromere protein J C-terminal" evidence="3">
    <location>
        <begin position="1184"/>
        <end position="1208"/>
    </location>
</feature>
<feature type="compositionally biased region" description="Basic and acidic residues" evidence="2">
    <location>
        <begin position="841"/>
        <end position="854"/>
    </location>
</feature>